<evidence type="ECO:0000313" key="1">
    <source>
        <dbReference type="EMBL" id="TLP36220.1"/>
    </source>
</evidence>
<dbReference type="AlphaFoldDB" id="A0A5R8XY02"/>
<organism evidence="1 2">
    <name type="scientific">Arcobacter arenosus</name>
    <dbReference type="NCBI Taxonomy" id="2576037"/>
    <lineage>
        <taxon>Bacteria</taxon>
        <taxon>Pseudomonadati</taxon>
        <taxon>Campylobacterota</taxon>
        <taxon>Epsilonproteobacteria</taxon>
        <taxon>Campylobacterales</taxon>
        <taxon>Arcobacteraceae</taxon>
        <taxon>Arcobacter</taxon>
    </lineage>
</organism>
<dbReference type="Gene3D" id="1.10.10.10">
    <property type="entry name" value="Winged helix-like DNA-binding domain superfamily/Winged helix DNA-binding domain"/>
    <property type="match status" value="1"/>
</dbReference>
<dbReference type="GO" id="GO:0003677">
    <property type="term" value="F:DNA binding"/>
    <property type="evidence" value="ECO:0007669"/>
    <property type="project" value="InterPro"/>
</dbReference>
<proteinExistence type="predicted"/>
<dbReference type="RefSeq" id="WP_138153450.1">
    <property type="nucleotide sequence ID" value="NZ_VANU01000006.1"/>
</dbReference>
<dbReference type="EMBL" id="VANU01000006">
    <property type="protein sequence ID" value="TLP36220.1"/>
    <property type="molecule type" value="Genomic_DNA"/>
</dbReference>
<dbReference type="InterPro" id="IPR016032">
    <property type="entry name" value="Sig_transdc_resp-reg_C-effctor"/>
</dbReference>
<dbReference type="InterPro" id="IPR036388">
    <property type="entry name" value="WH-like_DNA-bd_sf"/>
</dbReference>
<reference evidence="1 2" key="1">
    <citation type="submission" date="2019-05" db="EMBL/GenBank/DDBJ databases">
        <title>Arcobacter sp. nov., isolated from sea sediment.</title>
        <authorList>
            <person name="Kim W."/>
        </authorList>
    </citation>
    <scope>NUCLEOTIDE SEQUENCE [LARGE SCALE GENOMIC DNA]</scope>
    <source>
        <strain evidence="1 2">CAU 1517</strain>
    </source>
</reference>
<gene>
    <name evidence="1" type="ORF">FDK22_13195</name>
</gene>
<dbReference type="SUPFAM" id="SSF46894">
    <property type="entry name" value="C-terminal effector domain of the bipartite response regulators"/>
    <property type="match status" value="1"/>
</dbReference>
<keyword evidence="2" id="KW-1185">Reference proteome</keyword>
<sequence>MLHIDYQLTKKDSTKIKKKLEQEKLTLEQYIQKLIDSDINSTINLGKGFYYDSYLNRFFDSKKNEITFTKLEKKLVLTLLQDTTKIFTIDEIREKVWKKDNATVYTIRNIINKIRTKTFYELFENYSNKGYSLNIPKGNK</sequence>
<dbReference type="GO" id="GO:0006355">
    <property type="term" value="P:regulation of DNA-templated transcription"/>
    <property type="evidence" value="ECO:0007669"/>
    <property type="project" value="InterPro"/>
</dbReference>
<protein>
    <submittedName>
        <fullName evidence="1">Helix-turn-helix domain-containing protein</fullName>
    </submittedName>
</protein>
<name>A0A5R8XY02_9BACT</name>
<evidence type="ECO:0000313" key="2">
    <source>
        <dbReference type="Proteomes" id="UP000308901"/>
    </source>
</evidence>
<dbReference type="Proteomes" id="UP000308901">
    <property type="component" value="Unassembled WGS sequence"/>
</dbReference>
<comment type="caution">
    <text evidence="1">The sequence shown here is derived from an EMBL/GenBank/DDBJ whole genome shotgun (WGS) entry which is preliminary data.</text>
</comment>
<accession>A0A5R8XY02</accession>